<dbReference type="EMBL" id="OX459124">
    <property type="protein sequence ID" value="CAI9114222.1"/>
    <property type="molecule type" value="Genomic_DNA"/>
</dbReference>
<keyword evidence="7 9" id="KW-0067">ATP-binding</keyword>
<evidence type="ECO:0000256" key="2">
    <source>
        <dbReference type="ARBA" id="ARBA00005028"/>
    </source>
</evidence>
<dbReference type="EC" id="2.7.1.-" evidence="9"/>
<sequence>MGKVAVGVAVIGAAAVCAGAALIVRHRMRCSSRWARAMAIVRELEEKCATPDAKLRQIADAMTVEMHAGLASEGGSKLKMLISYVDNLPTGDEEGVFYALDLGGTNFRVLRVELGGKSGGILSQEFMEASIPPELMVGSADALFDYIASKLAKFITEEEEKYHPPPGRQRELGFTFSFPVMQTSINSGTLIRWTKGFSIDDMVGNDVVAELTKAMHRQGVDVNVTALVNDTIGTLAGGKFSNSDVAIAVIMGTGTNAAYVERAQAIPKWHGPLPKSGEMVINMEWGNFRSSHLPLTEYDHALDTESLNPGEQTFEKLTSGMYLGEVLRRVLLRLAEEADFFGDEVPPKLKIPFVLRTPEMSAMHHDTSSDLKVVSSKLKDILEVSNTSLKTRRIVVELCNIIATRGARLAAAGMLGVLKKMGRDIPTGGVPEKTVIAMDGGLYEHYTEYSKCLENSLKDLLGDTANSISFEHSNDGSGIGAALLAASHSQYLEDRS</sequence>
<dbReference type="GO" id="GO:0008865">
    <property type="term" value="F:fructokinase activity"/>
    <property type="evidence" value="ECO:0007669"/>
    <property type="project" value="TreeGrafter"/>
</dbReference>
<feature type="domain" description="Hexokinase C-terminal" evidence="11">
    <location>
        <begin position="247"/>
        <end position="486"/>
    </location>
</feature>
<evidence type="ECO:0000256" key="9">
    <source>
        <dbReference type="RuleBase" id="RU362007"/>
    </source>
</evidence>
<dbReference type="FunFam" id="3.40.367.20:FF:000003">
    <property type="entry name" value="Phosphotransferase"/>
    <property type="match status" value="1"/>
</dbReference>
<dbReference type="InterPro" id="IPR022672">
    <property type="entry name" value="Hexokinase_N"/>
</dbReference>
<evidence type="ECO:0000259" key="10">
    <source>
        <dbReference type="Pfam" id="PF00349"/>
    </source>
</evidence>
<evidence type="ECO:0000256" key="5">
    <source>
        <dbReference type="ARBA" id="ARBA00022741"/>
    </source>
</evidence>
<dbReference type="PROSITE" id="PS51748">
    <property type="entry name" value="HEXOKINASE_2"/>
    <property type="match status" value="1"/>
</dbReference>
<keyword evidence="6 9" id="KW-0418">Kinase</keyword>
<dbReference type="GO" id="GO:0006096">
    <property type="term" value="P:glycolytic process"/>
    <property type="evidence" value="ECO:0007669"/>
    <property type="project" value="UniProtKB-KW"/>
</dbReference>
<evidence type="ECO:0000256" key="4">
    <source>
        <dbReference type="ARBA" id="ARBA00022679"/>
    </source>
</evidence>
<dbReference type="Gene3D" id="3.30.420.40">
    <property type="match status" value="1"/>
</dbReference>
<keyword evidence="5 9" id="KW-0547">Nucleotide-binding</keyword>
<dbReference type="Proteomes" id="UP001161247">
    <property type="component" value="Chromosome 7"/>
</dbReference>
<dbReference type="SUPFAM" id="SSF53067">
    <property type="entry name" value="Actin-like ATPase domain"/>
    <property type="match status" value="2"/>
</dbReference>
<dbReference type="InterPro" id="IPR043129">
    <property type="entry name" value="ATPase_NBD"/>
</dbReference>
<dbReference type="FunFam" id="3.30.420.40:FF:000034">
    <property type="entry name" value="Phosphotransferase"/>
    <property type="match status" value="1"/>
</dbReference>
<dbReference type="GO" id="GO:0004340">
    <property type="term" value="F:glucokinase activity"/>
    <property type="evidence" value="ECO:0007669"/>
    <property type="project" value="TreeGrafter"/>
</dbReference>
<dbReference type="GO" id="GO:0005536">
    <property type="term" value="F:D-glucose binding"/>
    <property type="evidence" value="ECO:0007669"/>
    <property type="project" value="InterPro"/>
</dbReference>
<dbReference type="GO" id="GO:0005829">
    <property type="term" value="C:cytosol"/>
    <property type="evidence" value="ECO:0007669"/>
    <property type="project" value="TreeGrafter"/>
</dbReference>
<dbReference type="CDD" id="cd24020">
    <property type="entry name" value="ASKHA_NBD_HK_plant"/>
    <property type="match status" value="1"/>
</dbReference>
<accession>A0AAV1E2D3</accession>
<dbReference type="InterPro" id="IPR019807">
    <property type="entry name" value="Hexokinase_BS"/>
</dbReference>
<dbReference type="Gene3D" id="3.40.367.20">
    <property type="match status" value="1"/>
</dbReference>
<dbReference type="PANTHER" id="PTHR19443:SF85">
    <property type="entry name" value="HEXOKINASE-1"/>
    <property type="match status" value="1"/>
</dbReference>
<dbReference type="GO" id="GO:0001678">
    <property type="term" value="P:intracellular glucose homeostasis"/>
    <property type="evidence" value="ECO:0007669"/>
    <property type="project" value="InterPro"/>
</dbReference>
<keyword evidence="4 9" id="KW-0808">Transferase</keyword>
<dbReference type="PANTHER" id="PTHR19443">
    <property type="entry name" value="HEXOKINASE"/>
    <property type="match status" value="1"/>
</dbReference>
<dbReference type="PRINTS" id="PR00475">
    <property type="entry name" value="HEXOKINASE"/>
</dbReference>
<evidence type="ECO:0000259" key="11">
    <source>
        <dbReference type="Pfam" id="PF03727"/>
    </source>
</evidence>
<organism evidence="12 13">
    <name type="scientific">Oldenlandia corymbosa var. corymbosa</name>
    <dbReference type="NCBI Taxonomy" id="529605"/>
    <lineage>
        <taxon>Eukaryota</taxon>
        <taxon>Viridiplantae</taxon>
        <taxon>Streptophyta</taxon>
        <taxon>Embryophyta</taxon>
        <taxon>Tracheophyta</taxon>
        <taxon>Spermatophyta</taxon>
        <taxon>Magnoliopsida</taxon>
        <taxon>eudicotyledons</taxon>
        <taxon>Gunneridae</taxon>
        <taxon>Pentapetalae</taxon>
        <taxon>asterids</taxon>
        <taxon>lamiids</taxon>
        <taxon>Gentianales</taxon>
        <taxon>Rubiaceae</taxon>
        <taxon>Rubioideae</taxon>
        <taxon>Spermacoceae</taxon>
        <taxon>Hedyotis-Oldenlandia complex</taxon>
        <taxon>Oldenlandia</taxon>
    </lineage>
</organism>
<proteinExistence type="inferred from homology"/>
<keyword evidence="8 9" id="KW-0324">Glycolysis</keyword>
<comment type="similarity">
    <text evidence="3 9">Belongs to the hexokinase family.</text>
</comment>
<dbReference type="PROSITE" id="PS00378">
    <property type="entry name" value="HEXOKINASE_1"/>
    <property type="match status" value="1"/>
</dbReference>
<dbReference type="Pfam" id="PF03727">
    <property type="entry name" value="Hexokinase_2"/>
    <property type="match status" value="1"/>
</dbReference>
<evidence type="ECO:0000256" key="7">
    <source>
        <dbReference type="ARBA" id="ARBA00022840"/>
    </source>
</evidence>
<evidence type="ECO:0000256" key="6">
    <source>
        <dbReference type="ARBA" id="ARBA00022777"/>
    </source>
</evidence>
<dbReference type="GO" id="GO:0006006">
    <property type="term" value="P:glucose metabolic process"/>
    <property type="evidence" value="ECO:0007669"/>
    <property type="project" value="TreeGrafter"/>
</dbReference>
<dbReference type="Pfam" id="PF00349">
    <property type="entry name" value="Hexokinase_1"/>
    <property type="match status" value="1"/>
</dbReference>
<feature type="domain" description="Hexokinase N-terminal" evidence="10">
    <location>
        <begin position="41"/>
        <end position="238"/>
    </location>
</feature>
<dbReference type="GO" id="GO:0005524">
    <property type="term" value="F:ATP binding"/>
    <property type="evidence" value="ECO:0007669"/>
    <property type="project" value="UniProtKB-UniRule"/>
</dbReference>
<protein>
    <recommendedName>
        <fullName evidence="9">Phosphotransferase</fullName>
        <ecNumber evidence="9">2.7.1.-</ecNumber>
    </recommendedName>
</protein>
<reference evidence="12" key="1">
    <citation type="submission" date="2023-03" db="EMBL/GenBank/DDBJ databases">
        <authorList>
            <person name="Julca I."/>
        </authorList>
    </citation>
    <scope>NUCLEOTIDE SEQUENCE</scope>
</reference>
<dbReference type="InterPro" id="IPR001312">
    <property type="entry name" value="Hexokinase"/>
</dbReference>
<gene>
    <name evidence="12" type="ORF">OLC1_LOCUS21041</name>
</gene>
<evidence type="ECO:0000256" key="8">
    <source>
        <dbReference type="ARBA" id="ARBA00023152"/>
    </source>
</evidence>
<keyword evidence="13" id="KW-1185">Reference proteome</keyword>
<comment type="pathway">
    <text evidence="1">Carbohydrate degradation; glycolysis; D-glyceraldehyde 3-phosphate and glycerone phosphate from D-glucose: step 1/4.</text>
</comment>
<evidence type="ECO:0000313" key="13">
    <source>
        <dbReference type="Proteomes" id="UP001161247"/>
    </source>
</evidence>
<comment type="pathway">
    <text evidence="2">Carbohydrate metabolism; hexose metabolism.</text>
</comment>
<evidence type="ECO:0000313" key="12">
    <source>
        <dbReference type="EMBL" id="CAI9114222.1"/>
    </source>
</evidence>
<evidence type="ECO:0000256" key="3">
    <source>
        <dbReference type="ARBA" id="ARBA00009225"/>
    </source>
</evidence>
<dbReference type="InterPro" id="IPR022673">
    <property type="entry name" value="Hexokinase_C"/>
</dbReference>
<evidence type="ECO:0000256" key="1">
    <source>
        <dbReference type="ARBA" id="ARBA00004888"/>
    </source>
</evidence>
<dbReference type="GO" id="GO:0005739">
    <property type="term" value="C:mitochondrion"/>
    <property type="evidence" value="ECO:0007669"/>
    <property type="project" value="TreeGrafter"/>
</dbReference>
<dbReference type="AlphaFoldDB" id="A0AAV1E2D3"/>
<name>A0AAV1E2D3_OLDCO</name>